<comment type="subcellular location">
    <subcellularLocation>
        <location evidence="2">Secreted</location>
    </subcellularLocation>
</comment>
<feature type="domain" description="Laminin G" evidence="20">
    <location>
        <begin position="484"/>
        <end position="665"/>
    </location>
</feature>
<keyword evidence="16" id="KW-0280">Fibrinolysis</keyword>
<dbReference type="InterPro" id="IPR009030">
    <property type="entry name" value="Growth_fac_rcpt_cys_sf"/>
</dbReference>
<dbReference type="OrthoDB" id="4062651at2759"/>
<dbReference type="SMART" id="SM00179">
    <property type="entry name" value="EGF_CA"/>
    <property type="match status" value="4"/>
</dbReference>
<accession>A0A2Y9JP95</accession>
<reference evidence="24" key="1">
    <citation type="submission" date="2025-08" db="UniProtKB">
        <authorList>
            <consortium name="RefSeq"/>
        </authorList>
    </citation>
    <scope>IDENTIFICATION</scope>
    <source>
        <tissue evidence="24">Blood</tissue>
    </source>
</reference>
<dbReference type="PROSITE" id="PS50026">
    <property type="entry name" value="EGF_3"/>
    <property type="match status" value="2"/>
</dbReference>
<dbReference type="InterPro" id="IPR000742">
    <property type="entry name" value="EGF"/>
</dbReference>
<dbReference type="SUPFAM" id="SSF49899">
    <property type="entry name" value="Concanavalin A-like lectins/glucanases"/>
    <property type="match status" value="2"/>
</dbReference>
<comment type="caution">
    <text evidence="17">Lacks conserved residue(s) required for the propagation of feature annotation.</text>
</comment>
<evidence type="ECO:0000256" key="16">
    <source>
        <dbReference type="ARBA" id="ARBA00023281"/>
    </source>
</evidence>
<dbReference type="GO" id="GO:0042730">
    <property type="term" value="P:fibrinolysis"/>
    <property type="evidence" value="ECO:0007669"/>
    <property type="project" value="UniProtKB-KW"/>
</dbReference>
<evidence type="ECO:0000256" key="19">
    <source>
        <dbReference type="SAM" id="SignalP"/>
    </source>
</evidence>
<feature type="disulfide bond" evidence="17">
    <location>
        <begin position="126"/>
        <end position="143"/>
    </location>
</feature>
<sequence length="675" mass="75003">MRVLRGCCGALLACLVLVLPVSEANFLSKQDASQVLVRKRRANSMFEETKKGNLERECIEELCNKEEAREIFENDPETDYFYPKYLGCLGSFRAGLFTAARQSTEAHPDLRSCVTAIPDQCSPLPCNEDGYKSCTDGQATFTCICKPGWQGDKCEYDINECKDPSNVNGGCNQICDNTPGSYHCSCKSGFFMLLNKKDCKDVDECSVMPNICGTAVCKNIPGDFECECAEGYRYNPVLKACEDVDECSENICAQLCVNYPGGYSCYCDGKKGFKLAQDHKSCEAVPVCLPLNLDKNYELLYLAEQFVGVALYLKFRLPEITRFSADFDLRTYDSEGVILYAESLDHSAWFLIALRDGKIEIQFKNEFTTKITSGGKVINNGHWNTVSVEELEHSISVKIAKEAVMNINKPESLFKLTSGFLETKVYFAGLPRKAENTLVRPINPRLDGCIRSWNLMGQGTSGIKEIIQEKQNKHCFVTVEKGSYYPGSGVAQFSIEYSYLSNVEDWQVNVSLSIRPSTGTGVMFALVSGSTVPFALSLVDSASEKLQDILVSVENTVMYRMEAVSLCSNQPFHLELRVNRNNLELFTPLKKDTISSENLQRQLAILDEAMKGTVTTYLGGLPDIPFNATPVNAFYNGCMEVNINGVQLDLDEAVSKHNDIRAHSCPTVSNNTKNS</sequence>
<keyword evidence="6 17" id="KW-0245">EGF-like domain</keyword>
<keyword evidence="8" id="KW-0356">Hemostasis</keyword>
<dbReference type="GO" id="GO:0007596">
    <property type="term" value="P:blood coagulation"/>
    <property type="evidence" value="ECO:0007669"/>
    <property type="project" value="UniProtKB-KW"/>
</dbReference>
<dbReference type="FunFam" id="2.60.120.200:FF:000077">
    <property type="entry name" value="vitamin K-dependent protein S"/>
    <property type="match status" value="1"/>
</dbReference>
<dbReference type="AlphaFoldDB" id="A0A2Y9JP95"/>
<dbReference type="STRING" id="391180.A0A2Y9JP95"/>
<dbReference type="PROSITE" id="PS00011">
    <property type="entry name" value="GLA_1"/>
    <property type="match status" value="1"/>
</dbReference>
<keyword evidence="15" id="KW-0379">Hydroxylation</keyword>
<dbReference type="InterPro" id="IPR013320">
    <property type="entry name" value="ConA-like_dom_sf"/>
</dbReference>
<dbReference type="Pfam" id="PF12661">
    <property type="entry name" value="hEGF"/>
    <property type="match status" value="1"/>
</dbReference>
<evidence type="ECO:0000256" key="4">
    <source>
        <dbReference type="ARBA" id="ARBA00022479"/>
    </source>
</evidence>
<dbReference type="PROSITE" id="PS01187">
    <property type="entry name" value="EGF_CA"/>
    <property type="match status" value="2"/>
</dbReference>
<feature type="disulfide bond" evidence="18">
    <location>
        <begin position="638"/>
        <end position="665"/>
    </location>
</feature>
<evidence type="ECO:0000256" key="7">
    <source>
        <dbReference type="ARBA" id="ARBA00022685"/>
    </source>
</evidence>
<evidence type="ECO:0000256" key="8">
    <source>
        <dbReference type="ARBA" id="ARBA00022696"/>
    </source>
</evidence>
<dbReference type="SMART" id="SM00069">
    <property type="entry name" value="GLA"/>
    <property type="match status" value="1"/>
</dbReference>
<dbReference type="Proteomes" id="UP000248482">
    <property type="component" value="Unplaced"/>
</dbReference>
<evidence type="ECO:0000256" key="1">
    <source>
        <dbReference type="ARBA" id="ARBA00002240"/>
    </source>
</evidence>
<dbReference type="InterPro" id="IPR001791">
    <property type="entry name" value="Laminin_G"/>
</dbReference>
<evidence type="ECO:0000256" key="10">
    <source>
        <dbReference type="ARBA" id="ARBA00022837"/>
    </source>
</evidence>
<keyword evidence="5" id="KW-0964">Secreted</keyword>
<dbReference type="Gene3D" id="4.10.740.10">
    <property type="entry name" value="Coagulation Factor IX"/>
    <property type="match status" value="1"/>
</dbReference>
<dbReference type="PANTHER" id="PTHR24040">
    <property type="entry name" value="LAMININ G-LIKE DOMAIN-CONTAINING PROTEIN"/>
    <property type="match status" value="1"/>
</dbReference>
<keyword evidence="14" id="KW-0325">Glycoprotein</keyword>
<dbReference type="CDD" id="cd00054">
    <property type="entry name" value="EGF_CA"/>
    <property type="match status" value="3"/>
</dbReference>
<keyword evidence="7" id="KW-0165">Cleavage on pair of basic residues</keyword>
<dbReference type="FunFam" id="2.60.120.200:FF:000129">
    <property type="entry name" value="Vitamin K-dependent protein S"/>
    <property type="match status" value="1"/>
</dbReference>
<keyword evidence="19" id="KW-0732">Signal</keyword>
<comment type="function">
    <text evidence="1">Anticoagulant plasma protein; it is a cofactor to activated protein C in the degradation of coagulation factors Va and VIIIa. It helps to prevent coagulation and stimulating fibrinolysis.</text>
</comment>
<dbReference type="Pfam" id="PF00054">
    <property type="entry name" value="Laminin_G_1"/>
    <property type="match status" value="1"/>
</dbReference>
<dbReference type="FunFam" id="2.10.25.10:FF:000426">
    <property type="entry name" value="Vitamin K-dependent protein S"/>
    <property type="match status" value="1"/>
</dbReference>
<dbReference type="GO" id="GO:0005615">
    <property type="term" value="C:extracellular space"/>
    <property type="evidence" value="ECO:0007669"/>
    <property type="project" value="TreeGrafter"/>
</dbReference>
<dbReference type="Pfam" id="PF02210">
    <property type="entry name" value="Laminin_G_2"/>
    <property type="match status" value="1"/>
</dbReference>
<feature type="signal peptide" evidence="19">
    <location>
        <begin position="1"/>
        <end position="24"/>
    </location>
</feature>
<gene>
    <name evidence="24" type="primary">LOC111148875</name>
</gene>
<evidence type="ECO:0000256" key="2">
    <source>
        <dbReference type="ARBA" id="ARBA00004613"/>
    </source>
</evidence>
<dbReference type="InterPro" id="IPR051145">
    <property type="entry name" value="GAS-SHBG-PROS"/>
</dbReference>
<feature type="domain" description="EGF-like" evidence="21">
    <location>
        <begin position="117"/>
        <end position="155"/>
    </location>
</feature>
<dbReference type="InterPro" id="IPR018097">
    <property type="entry name" value="EGF_Ca-bd_CS"/>
</dbReference>
<evidence type="ECO:0000259" key="21">
    <source>
        <dbReference type="PROSITE" id="PS50026"/>
    </source>
</evidence>
<dbReference type="KEGG" id="elk:111148875"/>
<evidence type="ECO:0000256" key="9">
    <source>
        <dbReference type="ARBA" id="ARBA00022737"/>
    </source>
</evidence>
<keyword evidence="13 17" id="KW-1015">Disulfide bond</keyword>
<evidence type="ECO:0000313" key="24">
    <source>
        <dbReference type="RefSeq" id="XP_022361374.1"/>
    </source>
</evidence>
<dbReference type="FunFam" id="4.10.740.10:FF:000001">
    <property type="entry name" value="vitamin K-dependent protein S"/>
    <property type="match status" value="1"/>
</dbReference>
<evidence type="ECO:0000256" key="5">
    <source>
        <dbReference type="ARBA" id="ARBA00022525"/>
    </source>
</evidence>
<name>A0A2Y9JP95_ENHLU</name>
<dbReference type="InterPro" id="IPR035972">
    <property type="entry name" value="GLA-like_dom_SF"/>
</dbReference>
<proteinExistence type="predicted"/>
<keyword evidence="11" id="KW-0094">Blood coagulation</keyword>
<dbReference type="PRINTS" id="PR00001">
    <property type="entry name" value="GLABLOOD"/>
</dbReference>
<dbReference type="PROSITE" id="PS01186">
    <property type="entry name" value="EGF_2"/>
    <property type="match status" value="3"/>
</dbReference>
<dbReference type="CDD" id="cd00110">
    <property type="entry name" value="LamG"/>
    <property type="match status" value="1"/>
</dbReference>
<keyword evidence="4" id="KW-0301">Gamma-carboxyglutamic acid</keyword>
<dbReference type="FunFam" id="2.10.25.10:FF:000240">
    <property type="entry name" value="Vitamin K-dependent protein S"/>
    <property type="match status" value="1"/>
</dbReference>
<dbReference type="FunFam" id="2.10.25.10:FF:000584">
    <property type="entry name" value="Vitamin K-dependent protein S"/>
    <property type="match status" value="1"/>
</dbReference>
<dbReference type="Pfam" id="PF07645">
    <property type="entry name" value="EGF_CA"/>
    <property type="match status" value="2"/>
</dbReference>
<evidence type="ECO:0000256" key="17">
    <source>
        <dbReference type="PROSITE-ProRule" id="PRU00076"/>
    </source>
</evidence>
<dbReference type="PROSITE" id="PS50998">
    <property type="entry name" value="GLA_2"/>
    <property type="match status" value="1"/>
</dbReference>
<feature type="domain" description="Laminin G" evidence="20">
    <location>
        <begin position="299"/>
        <end position="475"/>
    </location>
</feature>
<evidence type="ECO:0000256" key="14">
    <source>
        <dbReference type="ARBA" id="ARBA00023180"/>
    </source>
</evidence>
<evidence type="ECO:0000313" key="23">
    <source>
        <dbReference type="Proteomes" id="UP000248482"/>
    </source>
</evidence>
<protein>
    <recommendedName>
        <fullName evidence="3">Vitamin K-dependent protein S</fullName>
    </recommendedName>
</protein>
<evidence type="ECO:0000256" key="18">
    <source>
        <dbReference type="PROSITE-ProRule" id="PRU00122"/>
    </source>
</evidence>
<organism evidence="23 24">
    <name type="scientific">Enhydra lutris kenyoni</name>
    <name type="common">northern sea otter</name>
    <dbReference type="NCBI Taxonomy" id="391180"/>
    <lineage>
        <taxon>Eukaryota</taxon>
        <taxon>Metazoa</taxon>
        <taxon>Chordata</taxon>
        <taxon>Craniata</taxon>
        <taxon>Vertebrata</taxon>
        <taxon>Euteleostomi</taxon>
        <taxon>Mammalia</taxon>
        <taxon>Eutheria</taxon>
        <taxon>Laurasiatheria</taxon>
        <taxon>Carnivora</taxon>
        <taxon>Caniformia</taxon>
        <taxon>Musteloidea</taxon>
        <taxon>Mustelidae</taxon>
        <taxon>Lutrinae</taxon>
        <taxon>Enhydra</taxon>
    </lineage>
</organism>
<dbReference type="PROSITE" id="PS50025">
    <property type="entry name" value="LAM_G_DOMAIN"/>
    <property type="match status" value="2"/>
</dbReference>
<dbReference type="GO" id="GO:0005509">
    <property type="term" value="F:calcium ion binding"/>
    <property type="evidence" value="ECO:0007669"/>
    <property type="project" value="InterPro"/>
</dbReference>
<evidence type="ECO:0000256" key="3">
    <source>
        <dbReference type="ARBA" id="ARBA00017875"/>
    </source>
</evidence>
<dbReference type="InterPro" id="IPR017857">
    <property type="entry name" value="Coagulation_fac-like_Gla_dom"/>
</dbReference>
<evidence type="ECO:0000256" key="6">
    <source>
        <dbReference type="ARBA" id="ARBA00022536"/>
    </source>
</evidence>
<evidence type="ECO:0000259" key="20">
    <source>
        <dbReference type="PROSITE" id="PS50025"/>
    </source>
</evidence>
<dbReference type="InterPro" id="IPR000294">
    <property type="entry name" value="GLA_domain"/>
</dbReference>
<evidence type="ECO:0000256" key="12">
    <source>
        <dbReference type="ARBA" id="ARBA00023145"/>
    </source>
</evidence>
<dbReference type="PROSITE" id="PS00010">
    <property type="entry name" value="ASX_HYDROXYL"/>
    <property type="match status" value="3"/>
</dbReference>
<dbReference type="SUPFAM" id="SSF57184">
    <property type="entry name" value="Growth factor receptor domain"/>
    <property type="match status" value="1"/>
</dbReference>
<dbReference type="InterPro" id="IPR001881">
    <property type="entry name" value="EGF-like_Ca-bd_dom"/>
</dbReference>
<dbReference type="SMART" id="SM00181">
    <property type="entry name" value="EGF"/>
    <property type="match status" value="4"/>
</dbReference>
<dbReference type="InterPro" id="IPR000152">
    <property type="entry name" value="EGF-type_Asp/Asn_hydroxyl_site"/>
</dbReference>
<keyword evidence="10" id="KW-0106">Calcium</keyword>
<dbReference type="InterPro" id="IPR013032">
    <property type="entry name" value="EGF-like_CS"/>
</dbReference>
<dbReference type="GeneID" id="111148875"/>
<dbReference type="Pfam" id="PF14670">
    <property type="entry name" value="FXa_inhibition"/>
    <property type="match status" value="1"/>
</dbReference>
<feature type="domain" description="EGF-like" evidence="21">
    <location>
        <begin position="201"/>
        <end position="242"/>
    </location>
</feature>
<feature type="domain" description="Gla" evidence="22">
    <location>
        <begin position="41"/>
        <end position="87"/>
    </location>
</feature>
<keyword evidence="23" id="KW-1185">Reference proteome</keyword>
<keyword evidence="9" id="KW-0677">Repeat</keyword>
<feature type="chain" id="PRO_5015975189" description="Vitamin K-dependent protein S" evidence="19">
    <location>
        <begin position="25"/>
        <end position="675"/>
    </location>
</feature>
<dbReference type="Gene3D" id="2.10.25.10">
    <property type="entry name" value="Laminin"/>
    <property type="match status" value="4"/>
</dbReference>
<dbReference type="Gene3D" id="2.60.120.200">
    <property type="match status" value="2"/>
</dbReference>
<evidence type="ECO:0000256" key="13">
    <source>
        <dbReference type="ARBA" id="ARBA00023157"/>
    </source>
</evidence>
<dbReference type="PANTHER" id="PTHR24040:SF0">
    <property type="entry name" value="VITAMIN K-DEPENDENT PROTEIN S"/>
    <property type="match status" value="1"/>
</dbReference>
<dbReference type="InterPro" id="IPR049883">
    <property type="entry name" value="NOTCH1_EGF-like"/>
</dbReference>
<feature type="disulfide bond" evidence="17">
    <location>
        <begin position="145"/>
        <end position="154"/>
    </location>
</feature>
<dbReference type="Pfam" id="PF00594">
    <property type="entry name" value="Gla"/>
    <property type="match status" value="1"/>
</dbReference>
<evidence type="ECO:0000256" key="11">
    <source>
        <dbReference type="ARBA" id="ARBA00023084"/>
    </source>
</evidence>
<evidence type="ECO:0000259" key="22">
    <source>
        <dbReference type="PROSITE" id="PS50998"/>
    </source>
</evidence>
<dbReference type="RefSeq" id="XP_022361374.1">
    <property type="nucleotide sequence ID" value="XM_022505666.1"/>
</dbReference>
<evidence type="ECO:0000256" key="15">
    <source>
        <dbReference type="ARBA" id="ARBA00023278"/>
    </source>
</evidence>
<dbReference type="SMART" id="SM00282">
    <property type="entry name" value="LamG"/>
    <property type="match status" value="2"/>
</dbReference>
<dbReference type="SUPFAM" id="SSF57630">
    <property type="entry name" value="GLA-domain"/>
    <property type="match status" value="1"/>
</dbReference>
<keyword evidence="12" id="KW-0865">Zymogen</keyword>
<dbReference type="PROSITE" id="PS00022">
    <property type="entry name" value="EGF_1"/>
    <property type="match status" value="1"/>
</dbReference>